<keyword evidence="1" id="KW-0677">Repeat</keyword>
<feature type="compositionally biased region" description="Basic and acidic residues" evidence="3">
    <location>
        <begin position="393"/>
        <end position="405"/>
    </location>
</feature>
<dbReference type="EMBL" id="LGRX02014668">
    <property type="protein sequence ID" value="KAK3264281.1"/>
    <property type="molecule type" value="Genomic_DNA"/>
</dbReference>
<evidence type="ECO:0000256" key="1">
    <source>
        <dbReference type="ARBA" id="ARBA00022737"/>
    </source>
</evidence>
<dbReference type="CDD" id="cd00051">
    <property type="entry name" value="EFh"/>
    <property type="match status" value="1"/>
</dbReference>
<dbReference type="Pfam" id="PF13499">
    <property type="entry name" value="EF-hand_7"/>
    <property type="match status" value="1"/>
</dbReference>
<dbReference type="InterPro" id="IPR018247">
    <property type="entry name" value="EF_Hand_1_Ca_BS"/>
</dbReference>
<accession>A0AAE0FQP9</accession>
<comment type="caution">
    <text evidence="5">The sequence shown here is derived from an EMBL/GenBank/DDBJ whole genome shotgun (WGS) entry which is preliminary data.</text>
</comment>
<dbReference type="GO" id="GO:0005509">
    <property type="term" value="F:calcium ion binding"/>
    <property type="evidence" value="ECO:0007669"/>
    <property type="project" value="InterPro"/>
</dbReference>
<proteinExistence type="predicted"/>
<evidence type="ECO:0000313" key="6">
    <source>
        <dbReference type="Proteomes" id="UP001190700"/>
    </source>
</evidence>
<dbReference type="InterPro" id="IPR002048">
    <property type="entry name" value="EF_hand_dom"/>
</dbReference>
<gene>
    <name evidence="5" type="ORF">CYMTET_26969</name>
</gene>
<feature type="compositionally biased region" description="Polar residues" evidence="3">
    <location>
        <begin position="310"/>
        <end position="319"/>
    </location>
</feature>
<evidence type="ECO:0000256" key="3">
    <source>
        <dbReference type="SAM" id="MobiDB-lite"/>
    </source>
</evidence>
<feature type="compositionally biased region" description="Basic residues" evidence="3">
    <location>
        <begin position="209"/>
        <end position="219"/>
    </location>
</feature>
<dbReference type="InterPro" id="IPR011992">
    <property type="entry name" value="EF-hand-dom_pair"/>
</dbReference>
<dbReference type="Proteomes" id="UP001190700">
    <property type="component" value="Unassembled WGS sequence"/>
</dbReference>
<feature type="region of interest" description="Disordered" evidence="3">
    <location>
        <begin position="307"/>
        <end position="405"/>
    </location>
</feature>
<feature type="compositionally biased region" description="Low complexity" evidence="3">
    <location>
        <begin position="10"/>
        <end position="30"/>
    </location>
</feature>
<dbReference type="Gene3D" id="1.10.238.10">
    <property type="entry name" value="EF-hand"/>
    <property type="match status" value="1"/>
</dbReference>
<feature type="domain" description="EF-hand" evidence="4">
    <location>
        <begin position="67"/>
        <end position="102"/>
    </location>
</feature>
<feature type="compositionally biased region" description="Polar residues" evidence="3">
    <location>
        <begin position="351"/>
        <end position="367"/>
    </location>
</feature>
<protein>
    <recommendedName>
        <fullName evidence="4">EF-hand domain-containing protein</fullName>
    </recommendedName>
</protein>
<sequence length="464" mass="52218">MFNMKVLNPSTAESSSSTIESAAETAESSSLRLSKASRGGDPFNISQSIEHWLRKHGRIVKPPMSKAQDAELKEWFDLLDCDGDGSVDVGELHQLFKTLGIRVNRAAIKEMMKDIDTDGSGELEFHEFIQIISSSIYANVDSQGNDEQDQNSLPYQMLIAAYRRKLMMDAVMNRNSRAFEGLCERQSVAEKKKLELESENKNGASMRSLHGHKGTPQARARKAVQRILGGEKTQTRDRIRRELKMVSTLSIEEADKLRRFTLSAQHQRREFQRQFGEEDDSNAVDGRLPRVQRPLTEGAADCQHLRGQSPLLSSQTLSNLPLVKSPRGPDGLPLMASSTLSNRPLAKPSGEQGQVPPQQHNHSASRSPRSHLGRSRPQAPRLMLPTVNSSQDNPEKKRLPAHSQVERAKRIRNARENHVHYPVWQEQHLQTEINRSIRLAPGTVSRVVFQMHRKIEPPALAWAK</sequence>
<dbReference type="FunFam" id="1.10.238.10:FF:000178">
    <property type="entry name" value="Calmodulin-2 A"/>
    <property type="match status" value="1"/>
</dbReference>
<dbReference type="PROSITE" id="PS00018">
    <property type="entry name" value="EF_HAND_1"/>
    <property type="match status" value="2"/>
</dbReference>
<keyword evidence="6" id="KW-1185">Reference proteome</keyword>
<feature type="region of interest" description="Disordered" evidence="3">
    <location>
        <begin position="196"/>
        <end position="219"/>
    </location>
</feature>
<dbReference type="PROSITE" id="PS50222">
    <property type="entry name" value="EF_HAND_2"/>
    <property type="match status" value="2"/>
</dbReference>
<dbReference type="PANTHER" id="PTHR23050">
    <property type="entry name" value="CALCIUM BINDING PROTEIN"/>
    <property type="match status" value="1"/>
</dbReference>
<feature type="domain" description="EF-hand" evidence="4">
    <location>
        <begin position="103"/>
        <end position="138"/>
    </location>
</feature>
<organism evidence="5 6">
    <name type="scientific">Cymbomonas tetramitiformis</name>
    <dbReference type="NCBI Taxonomy" id="36881"/>
    <lineage>
        <taxon>Eukaryota</taxon>
        <taxon>Viridiplantae</taxon>
        <taxon>Chlorophyta</taxon>
        <taxon>Pyramimonadophyceae</taxon>
        <taxon>Pyramimonadales</taxon>
        <taxon>Pyramimonadaceae</taxon>
        <taxon>Cymbomonas</taxon>
    </lineage>
</organism>
<name>A0AAE0FQP9_9CHLO</name>
<evidence type="ECO:0000256" key="2">
    <source>
        <dbReference type="ARBA" id="ARBA00022837"/>
    </source>
</evidence>
<dbReference type="InterPro" id="IPR050145">
    <property type="entry name" value="Centrin_CML-like"/>
</dbReference>
<keyword evidence="2" id="KW-0106">Calcium</keyword>
<dbReference type="SMART" id="SM00054">
    <property type="entry name" value="EFh"/>
    <property type="match status" value="2"/>
</dbReference>
<dbReference type="GO" id="GO:0043226">
    <property type="term" value="C:organelle"/>
    <property type="evidence" value="ECO:0007669"/>
    <property type="project" value="UniProtKB-ARBA"/>
</dbReference>
<feature type="region of interest" description="Disordered" evidence="3">
    <location>
        <begin position="1"/>
        <end position="39"/>
    </location>
</feature>
<dbReference type="AlphaFoldDB" id="A0AAE0FQP9"/>
<reference evidence="5 6" key="1">
    <citation type="journal article" date="2015" name="Genome Biol. Evol.">
        <title>Comparative Genomics of a Bacterivorous Green Alga Reveals Evolutionary Causalities and Consequences of Phago-Mixotrophic Mode of Nutrition.</title>
        <authorList>
            <person name="Burns J.A."/>
            <person name="Paasch A."/>
            <person name="Narechania A."/>
            <person name="Kim E."/>
        </authorList>
    </citation>
    <scope>NUCLEOTIDE SEQUENCE [LARGE SCALE GENOMIC DNA]</scope>
    <source>
        <strain evidence="5 6">PLY_AMNH</strain>
    </source>
</reference>
<dbReference type="SUPFAM" id="SSF47473">
    <property type="entry name" value="EF-hand"/>
    <property type="match status" value="1"/>
</dbReference>
<evidence type="ECO:0000313" key="5">
    <source>
        <dbReference type="EMBL" id="KAK3264281.1"/>
    </source>
</evidence>
<evidence type="ECO:0000259" key="4">
    <source>
        <dbReference type="PROSITE" id="PS50222"/>
    </source>
</evidence>